<dbReference type="EMBL" id="VSRR010099657">
    <property type="protein sequence ID" value="MPC94721.1"/>
    <property type="molecule type" value="Genomic_DNA"/>
</dbReference>
<accession>A0A5B7JA25</accession>
<dbReference type="AlphaFoldDB" id="A0A5B7JA25"/>
<proteinExistence type="predicted"/>
<gene>
    <name evidence="1" type="ORF">E2C01_089902</name>
</gene>
<evidence type="ECO:0000313" key="2">
    <source>
        <dbReference type="Proteomes" id="UP000324222"/>
    </source>
</evidence>
<name>A0A5B7JA25_PORTR</name>
<evidence type="ECO:0000313" key="1">
    <source>
        <dbReference type="EMBL" id="MPC94721.1"/>
    </source>
</evidence>
<comment type="caution">
    <text evidence="1">The sequence shown here is derived from an EMBL/GenBank/DDBJ whole genome shotgun (WGS) entry which is preliminary data.</text>
</comment>
<keyword evidence="2" id="KW-1185">Reference proteome</keyword>
<sequence length="53" mass="6029">MYIEDPFFLATYDPIQKRCALSSRQFSKATGMISEIFKNVSPVNNVKILSLCL</sequence>
<reference evidence="1 2" key="1">
    <citation type="submission" date="2019-05" db="EMBL/GenBank/DDBJ databases">
        <title>Another draft genome of Portunus trituberculatus and its Hox gene families provides insights of decapod evolution.</title>
        <authorList>
            <person name="Jeong J.-H."/>
            <person name="Song I."/>
            <person name="Kim S."/>
            <person name="Choi T."/>
            <person name="Kim D."/>
            <person name="Ryu S."/>
            <person name="Kim W."/>
        </authorList>
    </citation>
    <scope>NUCLEOTIDE SEQUENCE [LARGE SCALE GENOMIC DNA]</scope>
    <source>
        <tissue evidence="1">Muscle</tissue>
    </source>
</reference>
<organism evidence="1 2">
    <name type="scientific">Portunus trituberculatus</name>
    <name type="common">Swimming crab</name>
    <name type="synonym">Neptunus trituberculatus</name>
    <dbReference type="NCBI Taxonomy" id="210409"/>
    <lineage>
        <taxon>Eukaryota</taxon>
        <taxon>Metazoa</taxon>
        <taxon>Ecdysozoa</taxon>
        <taxon>Arthropoda</taxon>
        <taxon>Crustacea</taxon>
        <taxon>Multicrustacea</taxon>
        <taxon>Malacostraca</taxon>
        <taxon>Eumalacostraca</taxon>
        <taxon>Eucarida</taxon>
        <taxon>Decapoda</taxon>
        <taxon>Pleocyemata</taxon>
        <taxon>Brachyura</taxon>
        <taxon>Eubrachyura</taxon>
        <taxon>Portunoidea</taxon>
        <taxon>Portunidae</taxon>
        <taxon>Portuninae</taxon>
        <taxon>Portunus</taxon>
    </lineage>
</organism>
<protein>
    <submittedName>
        <fullName evidence="1">Uncharacterized protein</fullName>
    </submittedName>
</protein>
<dbReference type="Proteomes" id="UP000324222">
    <property type="component" value="Unassembled WGS sequence"/>
</dbReference>